<reference evidence="6" key="1">
    <citation type="submission" date="2021-11" db="EMBL/GenBank/DDBJ databases">
        <title>Description of novel Chryseobacterium species.</title>
        <authorList>
            <person name="Saticioglu I.B."/>
            <person name="Ay H."/>
            <person name="Altun S."/>
            <person name="Duman M."/>
        </authorList>
    </citation>
    <scope>NUCLEOTIDE SEQUENCE</scope>
    <source>
        <strain evidence="6">C-17</strain>
    </source>
</reference>
<evidence type="ECO:0000259" key="5">
    <source>
        <dbReference type="PROSITE" id="PS51063"/>
    </source>
</evidence>
<organism evidence="6 7">
    <name type="scientific">Chryseobacterium turcicum</name>
    <dbReference type="NCBI Taxonomy" id="2898076"/>
    <lineage>
        <taxon>Bacteria</taxon>
        <taxon>Pseudomonadati</taxon>
        <taxon>Bacteroidota</taxon>
        <taxon>Flavobacteriia</taxon>
        <taxon>Flavobacteriales</taxon>
        <taxon>Weeksellaceae</taxon>
        <taxon>Chryseobacterium group</taxon>
        <taxon>Chryseobacterium</taxon>
    </lineage>
</organism>
<dbReference type="CDD" id="cd00038">
    <property type="entry name" value="CAP_ED"/>
    <property type="match status" value="1"/>
</dbReference>
<dbReference type="InterPro" id="IPR000595">
    <property type="entry name" value="cNMP-bd_dom"/>
</dbReference>
<dbReference type="GO" id="GO:0005829">
    <property type="term" value="C:cytosol"/>
    <property type="evidence" value="ECO:0007669"/>
    <property type="project" value="TreeGrafter"/>
</dbReference>
<evidence type="ECO:0000259" key="4">
    <source>
        <dbReference type="PROSITE" id="PS50042"/>
    </source>
</evidence>
<name>A0A9Q3V6D7_9FLAO</name>
<dbReference type="Pfam" id="PF00027">
    <property type="entry name" value="cNMP_binding"/>
    <property type="match status" value="1"/>
</dbReference>
<dbReference type="InterPro" id="IPR012318">
    <property type="entry name" value="HTH_CRP"/>
</dbReference>
<accession>A0A9Q3V6D7</accession>
<comment type="caution">
    <text evidence="6">The sequence shown here is derived from an EMBL/GenBank/DDBJ whole genome shotgun (WGS) entry which is preliminary data.</text>
</comment>
<dbReference type="SMART" id="SM00419">
    <property type="entry name" value="HTH_CRP"/>
    <property type="match status" value="1"/>
</dbReference>
<keyword evidence="2" id="KW-0238">DNA-binding</keyword>
<dbReference type="PANTHER" id="PTHR24567:SF28">
    <property type="entry name" value="LISTERIOLYSIN REGULATORY PROTEIN"/>
    <property type="match status" value="1"/>
</dbReference>
<evidence type="ECO:0000313" key="6">
    <source>
        <dbReference type="EMBL" id="MCD1119101.1"/>
    </source>
</evidence>
<dbReference type="GO" id="GO:0003677">
    <property type="term" value="F:DNA binding"/>
    <property type="evidence" value="ECO:0007669"/>
    <property type="project" value="UniProtKB-KW"/>
</dbReference>
<dbReference type="SUPFAM" id="SSF51206">
    <property type="entry name" value="cAMP-binding domain-like"/>
    <property type="match status" value="1"/>
</dbReference>
<evidence type="ECO:0000256" key="3">
    <source>
        <dbReference type="ARBA" id="ARBA00023163"/>
    </source>
</evidence>
<keyword evidence="3" id="KW-0804">Transcription</keyword>
<dbReference type="Gene3D" id="2.60.120.10">
    <property type="entry name" value="Jelly Rolls"/>
    <property type="match status" value="1"/>
</dbReference>
<dbReference type="EMBL" id="JAJNAY010000003">
    <property type="protein sequence ID" value="MCD1119101.1"/>
    <property type="molecule type" value="Genomic_DNA"/>
</dbReference>
<dbReference type="InterPro" id="IPR018490">
    <property type="entry name" value="cNMP-bd_dom_sf"/>
</dbReference>
<proteinExistence type="predicted"/>
<dbReference type="PANTHER" id="PTHR24567">
    <property type="entry name" value="CRP FAMILY TRANSCRIPTIONAL REGULATORY PROTEIN"/>
    <property type="match status" value="1"/>
</dbReference>
<feature type="domain" description="Cyclic nucleotide-binding" evidence="4">
    <location>
        <begin position="18"/>
        <end position="117"/>
    </location>
</feature>
<dbReference type="Proteomes" id="UP001108025">
    <property type="component" value="Unassembled WGS sequence"/>
</dbReference>
<dbReference type="PROSITE" id="PS51063">
    <property type="entry name" value="HTH_CRP_2"/>
    <property type="match status" value="1"/>
</dbReference>
<dbReference type="PRINTS" id="PR00034">
    <property type="entry name" value="HTHCRP"/>
</dbReference>
<dbReference type="InterPro" id="IPR050397">
    <property type="entry name" value="Env_Response_Regulators"/>
</dbReference>
<dbReference type="RefSeq" id="WP_230672561.1">
    <property type="nucleotide sequence ID" value="NZ_JAJNAY010000003.1"/>
</dbReference>
<keyword evidence="1" id="KW-0805">Transcription regulation</keyword>
<dbReference type="SMART" id="SM00100">
    <property type="entry name" value="cNMP"/>
    <property type="match status" value="1"/>
</dbReference>
<gene>
    <name evidence="6" type="ORF">LO744_19850</name>
</gene>
<evidence type="ECO:0000256" key="2">
    <source>
        <dbReference type="ARBA" id="ARBA00023125"/>
    </source>
</evidence>
<dbReference type="GO" id="GO:0003700">
    <property type="term" value="F:DNA-binding transcription factor activity"/>
    <property type="evidence" value="ECO:0007669"/>
    <property type="project" value="TreeGrafter"/>
</dbReference>
<feature type="domain" description="HTH crp-type" evidence="5">
    <location>
        <begin position="131"/>
        <end position="200"/>
    </location>
</feature>
<dbReference type="InterPro" id="IPR014710">
    <property type="entry name" value="RmlC-like_jellyroll"/>
</dbReference>
<dbReference type="Pfam" id="PF13545">
    <property type="entry name" value="HTH_Crp_2"/>
    <property type="match status" value="1"/>
</dbReference>
<dbReference type="SUPFAM" id="SSF46785">
    <property type="entry name" value="Winged helix' DNA-binding domain"/>
    <property type="match status" value="1"/>
</dbReference>
<evidence type="ECO:0000313" key="7">
    <source>
        <dbReference type="Proteomes" id="UP001108025"/>
    </source>
</evidence>
<dbReference type="InterPro" id="IPR036390">
    <property type="entry name" value="WH_DNA-bd_sf"/>
</dbReference>
<dbReference type="AlphaFoldDB" id="A0A9Q3V6D7"/>
<evidence type="ECO:0000256" key="1">
    <source>
        <dbReference type="ARBA" id="ARBA00023015"/>
    </source>
</evidence>
<dbReference type="PROSITE" id="PS50042">
    <property type="entry name" value="CNMP_BINDING_3"/>
    <property type="match status" value="1"/>
</dbReference>
<keyword evidence="7" id="KW-1185">Reference proteome</keyword>
<protein>
    <submittedName>
        <fullName evidence="6">Crp/Fnr family transcriptional regulator</fullName>
    </submittedName>
</protein>
<sequence>MSIQIELLHTMGATEEDYNPGDYIFRENSIPQFYYQIITGEVKLSNYNSDGKEFIQNILTCKDALGESMLFTEKAYPINAIALTRCTTIKVPKTIILNYLTKNPEIYLNICKSLAERLNHKFLLMQKISSPNAAERLKEVIELMKKEQHHNNVKPFTFEVPVTRQQLASLTGLCLETTIRTIKKMERQNILCIRNRKILI</sequence>